<accession>A0A0A2TEY6</accession>
<evidence type="ECO:0000256" key="4">
    <source>
        <dbReference type="ARBA" id="ARBA00022840"/>
    </source>
</evidence>
<dbReference type="GO" id="GO:0016887">
    <property type="term" value="F:ATP hydrolysis activity"/>
    <property type="evidence" value="ECO:0007669"/>
    <property type="project" value="InterPro"/>
</dbReference>
<dbReference type="SUPFAM" id="SSF52540">
    <property type="entry name" value="P-loop containing nucleoside triphosphate hydrolases"/>
    <property type="match status" value="1"/>
</dbReference>
<dbReference type="InterPro" id="IPR050086">
    <property type="entry name" value="MetN_ABC_transporter-like"/>
</dbReference>
<organism evidence="10 11">
    <name type="scientific">Pontibacillus yanchengensis Y32</name>
    <dbReference type="NCBI Taxonomy" id="1385514"/>
    <lineage>
        <taxon>Bacteria</taxon>
        <taxon>Bacillati</taxon>
        <taxon>Bacillota</taxon>
        <taxon>Bacilli</taxon>
        <taxon>Bacillales</taxon>
        <taxon>Bacillaceae</taxon>
        <taxon>Pontibacillus</taxon>
    </lineage>
</organism>
<keyword evidence="11" id="KW-1185">Reference proteome</keyword>
<dbReference type="PROSITE" id="PS00211">
    <property type="entry name" value="ABC_TRANSPORTER_1"/>
    <property type="match status" value="1"/>
</dbReference>
<dbReference type="InterPro" id="IPR017871">
    <property type="entry name" value="ABC_transporter-like_CS"/>
</dbReference>
<dbReference type="STRING" id="1385514.N782_15700"/>
<dbReference type="Gene3D" id="3.40.50.300">
    <property type="entry name" value="P-loop containing nucleotide triphosphate hydrolases"/>
    <property type="match status" value="1"/>
</dbReference>
<protein>
    <submittedName>
        <fullName evidence="10">Phosphonate ABC transporter ATP-binding protein</fullName>
    </submittedName>
</protein>
<dbReference type="CDD" id="cd03256">
    <property type="entry name" value="ABC_PhnC_transporter"/>
    <property type="match status" value="1"/>
</dbReference>
<dbReference type="InterPro" id="IPR003439">
    <property type="entry name" value="ABC_transporter-like_ATP-bd"/>
</dbReference>
<keyword evidence="6" id="KW-1278">Translocase</keyword>
<dbReference type="PANTHER" id="PTHR43166:SF6">
    <property type="entry name" value="PHOSPHONATES IMPORT ATP-BINDING PROTEIN PHNC"/>
    <property type="match status" value="1"/>
</dbReference>
<dbReference type="OrthoDB" id="9802264at2"/>
<keyword evidence="2" id="KW-1003">Cell membrane</keyword>
<evidence type="ECO:0000256" key="1">
    <source>
        <dbReference type="ARBA" id="ARBA00022448"/>
    </source>
</evidence>
<feature type="compositionally biased region" description="Acidic residues" evidence="8">
    <location>
        <begin position="266"/>
        <end position="275"/>
    </location>
</feature>
<keyword evidence="1" id="KW-0813">Transport</keyword>
<evidence type="ECO:0000313" key="10">
    <source>
        <dbReference type="EMBL" id="KGP74382.1"/>
    </source>
</evidence>
<evidence type="ECO:0000256" key="2">
    <source>
        <dbReference type="ARBA" id="ARBA00022475"/>
    </source>
</evidence>
<evidence type="ECO:0000256" key="3">
    <source>
        <dbReference type="ARBA" id="ARBA00022741"/>
    </source>
</evidence>
<sequence length="275" mass="30949">MIEFKDVSLVYQNGTEALKNINLSISQGEFIVIVGLSGAGKSTLIRSINRLVTPTSGQLLVDDDNILSYNTKQLRKLRTKAGMIFQHHNLVKRSTVMKNVISGRLGYTSTLKSIFNLYPKEDLQLAYESLKRVNIEDKVYTRSDQLSGGQQQRVSIARVLTQQPNIILADEPVASLDPPTSHQVMTYLKEVNREDKITTIVNLHFIDMAMEYADRIIGMRDGEIVFDGPVSEVNEGTFEDIYGRKIREDDLRGGSEANEPVSSFNTEDEFAQTRN</sequence>
<dbReference type="Pfam" id="PF00005">
    <property type="entry name" value="ABC_tran"/>
    <property type="match status" value="1"/>
</dbReference>
<evidence type="ECO:0000256" key="7">
    <source>
        <dbReference type="ARBA" id="ARBA00023136"/>
    </source>
</evidence>
<dbReference type="InterPro" id="IPR003593">
    <property type="entry name" value="AAA+_ATPase"/>
</dbReference>
<dbReference type="RefSeq" id="WP_052111115.1">
    <property type="nucleotide sequence ID" value="NZ_AVBF01000003.1"/>
</dbReference>
<evidence type="ECO:0000256" key="5">
    <source>
        <dbReference type="ARBA" id="ARBA00022885"/>
    </source>
</evidence>
<dbReference type="InterPro" id="IPR012693">
    <property type="entry name" value="ABC_transpr_PhnC"/>
</dbReference>
<evidence type="ECO:0000256" key="8">
    <source>
        <dbReference type="SAM" id="MobiDB-lite"/>
    </source>
</evidence>
<dbReference type="GO" id="GO:0016020">
    <property type="term" value="C:membrane"/>
    <property type="evidence" value="ECO:0007669"/>
    <property type="project" value="InterPro"/>
</dbReference>
<evidence type="ECO:0000313" key="11">
    <source>
        <dbReference type="Proteomes" id="UP000030147"/>
    </source>
</evidence>
<dbReference type="AlphaFoldDB" id="A0A0A2TEY6"/>
<reference evidence="10 11" key="1">
    <citation type="journal article" date="2015" name="Stand. Genomic Sci.">
        <title>High quality draft genome sequence of the moderately halophilic bacterium Pontibacillus yanchengensis Y32(T) and comparison among Pontibacillus genomes.</title>
        <authorList>
            <person name="Huang J."/>
            <person name="Qiao Z.X."/>
            <person name="Tang J.W."/>
            <person name="Wang G."/>
        </authorList>
    </citation>
    <scope>NUCLEOTIDE SEQUENCE [LARGE SCALE GENOMIC DNA]</scope>
    <source>
        <strain evidence="10 11">Y32</strain>
    </source>
</reference>
<dbReference type="SMART" id="SM00382">
    <property type="entry name" value="AAA"/>
    <property type="match status" value="1"/>
</dbReference>
<dbReference type="Proteomes" id="UP000030147">
    <property type="component" value="Unassembled WGS sequence"/>
</dbReference>
<feature type="domain" description="ABC transporter" evidence="9">
    <location>
        <begin position="2"/>
        <end position="246"/>
    </location>
</feature>
<dbReference type="PANTHER" id="PTHR43166">
    <property type="entry name" value="AMINO ACID IMPORT ATP-BINDING PROTEIN"/>
    <property type="match status" value="1"/>
</dbReference>
<keyword evidence="3" id="KW-0547">Nucleotide-binding</keyword>
<dbReference type="GO" id="GO:0005524">
    <property type="term" value="F:ATP binding"/>
    <property type="evidence" value="ECO:0007669"/>
    <property type="project" value="UniProtKB-KW"/>
</dbReference>
<evidence type="ECO:0000256" key="6">
    <source>
        <dbReference type="ARBA" id="ARBA00022967"/>
    </source>
</evidence>
<keyword evidence="7" id="KW-0472">Membrane</keyword>
<dbReference type="PROSITE" id="PS50893">
    <property type="entry name" value="ABC_TRANSPORTER_2"/>
    <property type="match status" value="1"/>
</dbReference>
<name>A0A0A2TEY6_9BACI</name>
<dbReference type="InterPro" id="IPR027417">
    <property type="entry name" value="P-loop_NTPase"/>
</dbReference>
<dbReference type="GO" id="GO:0015416">
    <property type="term" value="F:ABC-type phosphonate transporter activity"/>
    <property type="evidence" value="ECO:0007669"/>
    <property type="project" value="InterPro"/>
</dbReference>
<evidence type="ECO:0000259" key="9">
    <source>
        <dbReference type="PROSITE" id="PS50893"/>
    </source>
</evidence>
<keyword evidence="4 10" id="KW-0067">ATP-binding</keyword>
<dbReference type="EMBL" id="AVBF01000003">
    <property type="protein sequence ID" value="KGP74382.1"/>
    <property type="molecule type" value="Genomic_DNA"/>
</dbReference>
<gene>
    <name evidence="10" type="ORF">N782_15700</name>
</gene>
<feature type="region of interest" description="Disordered" evidence="8">
    <location>
        <begin position="249"/>
        <end position="275"/>
    </location>
</feature>
<proteinExistence type="predicted"/>
<comment type="caution">
    <text evidence="10">The sequence shown here is derived from an EMBL/GenBank/DDBJ whole genome shotgun (WGS) entry which is preliminary data.</text>
</comment>
<keyword evidence="5" id="KW-0918">Phosphonate transport</keyword>
<dbReference type="NCBIfam" id="TIGR02315">
    <property type="entry name" value="ABC_phnC"/>
    <property type="match status" value="1"/>
</dbReference>
<dbReference type="eggNOG" id="COG3638">
    <property type="taxonomic scope" value="Bacteria"/>
</dbReference>